<feature type="compositionally biased region" description="Low complexity" evidence="3">
    <location>
        <begin position="492"/>
        <end position="508"/>
    </location>
</feature>
<evidence type="ECO:0000256" key="3">
    <source>
        <dbReference type="SAM" id="MobiDB-lite"/>
    </source>
</evidence>
<dbReference type="GO" id="GO:0006897">
    <property type="term" value="P:endocytosis"/>
    <property type="evidence" value="ECO:0007669"/>
    <property type="project" value="InterPro"/>
</dbReference>
<dbReference type="GO" id="GO:0043332">
    <property type="term" value="C:mating projection tip"/>
    <property type="evidence" value="ECO:0007669"/>
    <property type="project" value="TreeGrafter"/>
</dbReference>
<dbReference type="SUPFAM" id="SSF103657">
    <property type="entry name" value="BAR/IMD domain-like"/>
    <property type="match status" value="1"/>
</dbReference>
<sequence>MNIVNKGVSGISSISHTVKDGTIGISHEIGNKFQDGLDKTNSVKDKMLFKKKAYDVDDDLIEIYESDISTSIAGLKYLLSQLNHMKKSYWPLLFKKNIKIAERFISIIGASSLQFKDINQYYQKFSQWQSEQEVPMVHPKERQFLIGSVCSELDNYLNTMKELQDRVLGDWTYFVDDVVKLKITQMNKFLKDILKVLKLRKRKKNAHDKLYKKVSKLSSKTSPLTDKEHIELNDKEHKLKELNINYNKVNDKVKKILPHALSFLEEFIDSITKLIICKQHDIYKTIQASFKYYSIFHGLSTEKDYELINESWKMAIEPIRKQIETSVKIIYDKKPELVDTEISTEVVADSKIGKMVHKVGHTFDKKNPVKPRDSKDGIFNEHQVADPLVSFERYKDLELNVPRQYKPVMIGIDDVVVPGSQLNSGVPSVIPSVITSPVKTSPTSPVSPEENKETLVESEVISSPVSIGAVAYDPTSPPATPLTVSPPPLPPRGSNLAPPVSRLVTTPTLAPPLPPRSNMALPTSTPRSGSTPVFSPIFSPPPPYFNGSTTDNLSDSDDDSEDASEMTSISSATSTHSVSSLSSTMYDKFSNETLDRNLTKIYNSAKNNITKSPVDISTQEYNISLADHLNPILFEDTTSLSYKIWKFNEFFNEVEKKNGKKEKIYVTAKHDFKGENVGDLSFKKNDKIQILFDFVDSHEESSWLVGVRNSEGLKRVGLVPSTYVERDARKD</sequence>
<comment type="caution">
    <text evidence="5">The sequence shown here is derived from an EMBL/GenBank/DDBJ whole genome shotgun (WGS) entry which is preliminary data.</text>
</comment>
<keyword evidence="1 2" id="KW-0728">SH3 domain</keyword>
<feature type="region of interest" description="Disordered" evidence="3">
    <location>
        <begin position="434"/>
        <end position="455"/>
    </location>
</feature>
<proteinExistence type="predicted"/>
<name>A0A9P0QT56_9ASCO</name>
<organism evidence="5 6">
    <name type="scientific">[Candida] railenensis</name>
    <dbReference type="NCBI Taxonomy" id="45579"/>
    <lineage>
        <taxon>Eukaryota</taxon>
        <taxon>Fungi</taxon>
        <taxon>Dikarya</taxon>
        <taxon>Ascomycota</taxon>
        <taxon>Saccharomycotina</taxon>
        <taxon>Pichiomycetes</taxon>
        <taxon>Debaryomycetaceae</taxon>
        <taxon>Kurtzmaniella</taxon>
    </lineage>
</organism>
<dbReference type="Gene3D" id="1.20.1270.60">
    <property type="entry name" value="Arfaptin homology (AH) domain/BAR domain"/>
    <property type="match status" value="1"/>
</dbReference>
<accession>A0A9P0QT56</accession>
<dbReference type="PANTHER" id="PTHR47174:SF1">
    <property type="entry name" value="REDUCED VIABILITY UPON STARVATION PROTEIN 167"/>
    <property type="match status" value="1"/>
</dbReference>
<dbReference type="GO" id="GO:0008289">
    <property type="term" value="F:lipid binding"/>
    <property type="evidence" value="ECO:0007669"/>
    <property type="project" value="TreeGrafter"/>
</dbReference>
<evidence type="ECO:0000256" key="2">
    <source>
        <dbReference type="PROSITE-ProRule" id="PRU00192"/>
    </source>
</evidence>
<dbReference type="GO" id="GO:0097320">
    <property type="term" value="P:plasma membrane tubulation"/>
    <property type="evidence" value="ECO:0007669"/>
    <property type="project" value="TreeGrafter"/>
</dbReference>
<feature type="region of interest" description="Disordered" evidence="3">
    <location>
        <begin position="469"/>
        <end position="574"/>
    </location>
</feature>
<dbReference type="AlphaFoldDB" id="A0A9P0QT56"/>
<dbReference type="OrthoDB" id="10255128at2759"/>
<feature type="domain" description="SH3" evidence="4">
    <location>
        <begin position="661"/>
        <end position="729"/>
    </location>
</feature>
<evidence type="ECO:0000313" key="5">
    <source>
        <dbReference type="EMBL" id="CAH2354503.1"/>
    </source>
</evidence>
<feature type="compositionally biased region" description="Polar residues" evidence="3">
    <location>
        <begin position="520"/>
        <end position="529"/>
    </location>
</feature>
<dbReference type="GO" id="GO:1990528">
    <property type="term" value="C:Rvs161p-Rvs167p complex"/>
    <property type="evidence" value="ECO:0007669"/>
    <property type="project" value="TreeGrafter"/>
</dbReference>
<dbReference type="EMBL" id="CAKXYY010000017">
    <property type="protein sequence ID" value="CAH2354503.1"/>
    <property type="molecule type" value="Genomic_DNA"/>
</dbReference>
<dbReference type="GO" id="GO:0051666">
    <property type="term" value="P:actin cortical patch localization"/>
    <property type="evidence" value="ECO:0007669"/>
    <property type="project" value="InterPro"/>
</dbReference>
<dbReference type="GO" id="GO:0030479">
    <property type="term" value="C:actin cortical patch"/>
    <property type="evidence" value="ECO:0007669"/>
    <property type="project" value="TreeGrafter"/>
</dbReference>
<dbReference type="InterPro" id="IPR046982">
    <property type="entry name" value="BIN3/RVS161-like"/>
</dbReference>
<dbReference type="InterPro" id="IPR001452">
    <property type="entry name" value="SH3_domain"/>
</dbReference>
<reference evidence="5" key="1">
    <citation type="submission" date="2022-03" db="EMBL/GenBank/DDBJ databases">
        <authorList>
            <person name="Legras J.-L."/>
            <person name="Devillers H."/>
            <person name="Grondin C."/>
        </authorList>
    </citation>
    <scope>NUCLEOTIDE SEQUENCE</scope>
    <source>
        <strain evidence="5">CLIB 1423</strain>
    </source>
</reference>
<evidence type="ECO:0000313" key="6">
    <source>
        <dbReference type="Proteomes" id="UP000837801"/>
    </source>
</evidence>
<feature type="compositionally biased region" description="Pro residues" evidence="3">
    <location>
        <begin position="475"/>
        <end position="491"/>
    </location>
</feature>
<feature type="compositionally biased region" description="Acidic residues" evidence="3">
    <location>
        <begin position="554"/>
        <end position="564"/>
    </location>
</feature>
<feature type="compositionally biased region" description="Low complexity" evidence="3">
    <location>
        <begin position="565"/>
        <end position="574"/>
    </location>
</feature>
<gene>
    <name evidence="5" type="ORF">CLIB1423_17S00628</name>
</gene>
<keyword evidence="6" id="KW-1185">Reference proteome</keyword>
<dbReference type="PROSITE" id="PS50002">
    <property type="entry name" value="SH3"/>
    <property type="match status" value="1"/>
</dbReference>
<dbReference type="GO" id="GO:0031097">
    <property type="term" value="C:medial cortex"/>
    <property type="evidence" value="ECO:0007669"/>
    <property type="project" value="TreeGrafter"/>
</dbReference>
<evidence type="ECO:0000259" key="4">
    <source>
        <dbReference type="PROSITE" id="PS50002"/>
    </source>
</evidence>
<dbReference type="InterPro" id="IPR027267">
    <property type="entry name" value="AH/BAR_dom_sf"/>
</dbReference>
<dbReference type="SUPFAM" id="SSF50044">
    <property type="entry name" value="SH3-domain"/>
    <property type="match status" value="1"/>
</dbReference>
<dbReference type="Gene3D" id="2.30.30.40">
    <property type="entry name" value="SH3 Domains"/>
    <property type="match status" value="1"/>
</dbReference>
<evidence type="ECO:0000256" key="1">
    <source>
        <dbReference type="ARBA" id="ARBA00022443"/>
    </source>
</evidence>
<protein>
    <recommendedName>
        <fullName evidence="4">SH3 domain-containing protein</fullName>
    </recommendedName>
</protein>
<dbReference type="SMART" id="SM00326">
    <property type="entry name" value="SH3"/>
    <property type="match status" value="1"/>
</dbReference>
<dbReference type="InterPro" id="IPR036028">
    <property type="entry name" value="SH3-like_dom_sf"/>
</dbReference>
<dbReference type="PANTHER" id="PTHR47174">
    <property type="entry name" value="BRIDGING INTEGRATOR 3"/>
    <property type="match status" value="1"/>
</dbReference>
<dbReference type="Proteomes" id="UP000837801">
    <property type="component" value="Unassembled WGS sequence"/>
</dbReference>
<feature type="compositionally biased region" description="Low complexity" evidence="3">
    <location>
        <begin position="434"/>
        <end position="448"/>
    </location>
</feature>
<dbReference type="Pfam" id="PF00018">
    <property type="entry name" value="SH3_1"/>
    <property type="match status" value="1"/>
</dbReference>